<dbReference type="Proteomes" id="UP000008952">
    <property type="component" value="Unassembled WGS sequence"/>
</dbReference>
<dbReference type="HOGENOM" id="CLU_065784_2_0_5"/>
<evidence type="ECO:0000256" key="2">
    <source>
        <dbReference type="ARBA" id="ARBA00007353"/>
    </source>
</evidence>
<keyword evidence="12" id="KW-1185">Reference proteome</keyword>
<dbReference type="InterPro" id="IPR038371">
    <property type="entry name" value="Cu_polyphenol_OxRdtase_sf"/>
</dbReference>
<gene>
    <name evidence="11" type="ORF">ME5_01737</name>
</gene>
<evidence type="ECO:0000256" key="1">
    <source>
        <dbReference type="ARBA" id="ARBA00000553"/>
    </source>
</evidence>
<comment type="catalytic activity">
    <reaction evidence="9">
        <text>S-methyl-5'-thioadenosine + phosphate = 5-(methylsulfanyl)-alpha-D-ribose 1-phosphate + adenine</text>
        <dbReference type="Rhea" id="RHEA:11852"/>
        <dbReference type="ChEBI" id="CHEBI:16708"/>
        <dbReference type="ChEBI" id="CHEBI:17509"/>
        <dbReference type="ChEBI" id="CHEBI:43474"/>
        <dbReference type="ChEBI" id="CHEBI:58533"/>
        <dbReference type="EC" id="2.4.2.28"/>
    </reaction>
    <physiologicalReaction direction="left-to-right" evidence="9">
        <dbReference type="Rhea" id="RHEA:11853"/>
    </physiologicalReaction>
</comment>
<dbReference type="InterPro" id="IPR011324">
    <property type="entry name" value="Cytotoxic_necrot_fac-like_cat"/>
</dbReference>
<dbReference type="InterPro" id="IPR003730">
    <property type="entry name" value="Cu_polyphenol_OxRdtase"/>
</dbReference>
<dbReference type="AlphaFoldDB" id="J0QTG5"/>
<evidence type="ECO:0000256" key="4">
    <source>
        <dbReference type="ARBA" id="ARBA00022723"/>
    </source>
</evidence>
<dbReference type="eggNOG" id="COG1496">
    <property type="taxonomic scope" value="Bacteria"/>
</dbReference>
<dbReference type="PATRIC" id="fig|1094558.3.peg.1866"/>
<comment type="catalytic activity">
    <reaction evidence="7">
        <text>adenosine + H2O + H(+) = inosine + NH4(+)</text>
        <dbReference type="Rhea" id="RHEA:24408"/>
        <dbReference type="ChEBI" id="CHEBI:15377"/>
        <dbReference type="ChEBI" id="CHEBI:15378"/>
        <dbReference type="ChEBI" id="CHEBI:16335"/>
        <dbReference type="ChEBI" id="CHEBI:17596"/>
        <dbReference type="ChEBI" id="CHEBI:28938"/>
        <dbReference type="EC" id="3.5.4.4"/>
    </reaction>
    <physiologicalReaction direction="left-to-right" evidence="7">
        <dbReference type="Rhea" id="RHEA:24409"/>
    </physiologicalReaction>
</comment>
<dbReference type="GO" id="GO:0016787">
    <property type="term" value="F:hydrolase activity"/>
    <property type="evidence" value="ECO:0007669"/>
    <property type="project" value="UniProtKB-KW"/>
</dbReference>
<dbReference type="STRING" id="1094558.ME5_01737"/>
<dbReference type="Pfam" id="PF02578">
    <property type="entry name" value="Cu-oxidase_4"/>
    <property type="match status" value="1"/>
</dbReference>
<dbReference type="OrthoDB" id="4279at2"/>
<keyword evidence="4" id="KW-0479">Metal-binding</keyword>
<comment type="similarity">
    <text evidence="2 10">Belongs to the purine nucleoside phosphorylase YfiH/LACC1 family.</text>
</comment>
<comment type="caution">
    <text evidence="11">The sequence shown here is derived from an EMBL/GenBank/DDBJ whole genome shotgun (WGS) entry which is preliminary data.</text>
</comment>
<evidence type="ECO:0000256" key="10">
    <source>
        <dbReference type="RuleBase" id="RU361274"/>
    </source>
</evidence>
<organism evidence="11 12">
    <name type="scientific">Bartonella tamiae Th239</name>
    <dbReference type="NCBI Taxonomy" id="1094558"/>
    <lineage>
        <taxon>Bacteria</taxon>
        <taxon>Pseudomonadati</taxon>
        <taxon>Pseudomonadota</taxon>
        <taxon>Alphaproteobacteria</taxon>
        <taxon>Hyphomicrobiales</taxon>
        <taxon>Bartonellaceae</taxon>
        <taxon>Bartonella</taxon>
    </lineage>
</organism>
<dbReference type="CDD" id="cd16833">
    <property type="entry name" value="YfiH"/>
    <property type="match status" value="1"/>
</dbReference>
<name>J0QTG5_9HYPH</name>
<comment type="catalytic activity">
    <reaction evidence="1">
        <text>inosine + phosphate = alpha-D-ribose 1-phosphate + hypoxanthine</text>
        <dbReference type="Rhea" id="RHEA:27646"/>
        <dbReference type="ChEBI" id="CHEBI:17368"/>
        <dbReference type="ChEBI" id="CHEBI:17596"/>
        <dbReference type="ChEBI" id="CHEBI:43474"/>
        <dbReference type="ChEBI" id="CHEBI:57720"/>
        <dbReference type="EC" id="2.4.2.1"/>
    </reaction>
    <physiologicalReaction direction="left-to-right" evidence="1">
        <dbReference type="Rhea" id="RHEA:27647"/>
    </physiologicalReaction>
</comment>
<evidence type="ECO:0000256" key="3">
    <source>
        <dbReference type="ARBA" id="ARBA00022679"/>
    </source>
</evidence>
<sequence>MATPLRPIFASQLLNLQRFGVHHGFFTRQGGVSDGIFNSLNVGLGSNDNRDNILKNRERITNFFHLKPQNLVTPYQIHSNKVHIIDSSNIAKQLEGDGLITLEKGIAIGILTADCGPILFADPNKKIIACAHAGWRGALNGIIENTIQNMEKLGSKRANIIAILGPCIGPKNYEINEEFRQNFLEERTTNTKFFVGTSSPTHYLFNLWAFILERLKEAGVQAECVEMCTYEDETRFYSYRRKTHRNESDYGRQMSVIMLENYL</sequence>
<comment type="catalytic activity">
    <reaction evidence="8">
        <text>adenosine + phosphate = alpha-D-ribose 1-phosphate + adenine</text>
        <dbReference type="Rhea" id="RHEA:27642"/>
        <dbReference type="ChEBI" id="CHEBI:16335"/>
        <dbReference type="ChEBI" id="CHEBI:16708"/>
        <dbReference type="ChEBI" id="CHEBI:43474"/>
        <dbReference type="ChEBI" id="CHEBI:57720"/>
        <dbReference type="EC" id="2.4.2.1"/>
    </reaction>
    <physiologicalReaction direction="left-to-right" evidence="8">
        <dbReference type="Rhea" id="RHEA:27643"/>
    </physiologicalReaction>
</comment>
<reference evidence="11 12" key="1">
    <citation type="submission" date="2012-03" db="EMBL/GenBank/DDBJ databases">
        <title>The Genome Sequence of Bartonella tamiae Th239.</title>
        <authorList>
            <consortium name="The Broad Institute Genome Sequencing Platform"/>
            <consortium name="The Broad Institute Genome Sequencing Center for Infectious Disease"/>
            <person name="Feldgarden M."/>
            <person name="Kirby J."/>
            <person name="Kosoy M."/>
            <person name="Birtles R."/>
            <person name="Probert W.S."/>
            <person name="Chiaraviglio L."/>
            <person name="Young S.K."/>
            <person name="Zeng Q."/>
            <person name="Gargeya S."/>
            <person name="Fitzgerald M."/>
            <person name="Haas B."/>
            <person name="Abouelleil A."/>
            <person name="Alvarado L."/>
            <person name="Arachchi H.M."/>
            <person name="Berlin A."/>
            <person name="Chapman S.B."/>
            <person name="Gearin G."/>
            <person name="Goldberg J."/>
            <person name="Griggs A."/>
            <person name="Gujja S."/>
            <person name="Hansen M."/>
            <person name="Heiman D."/>
            <person name="Howarth C."/>
            <person name="Larimer J."/>
            <person name="Lui A."/>
            <person name="MacDonald P.J.P."/>
            <person name="McCowen C."/>
            <person name="Montmayeur A."/>
            <person name="Murphy C."/>
            <person name="Neiman D."/>
            <person name="Pearson M."/>
            <person name="Priest M."/>
            <person name="Roberts A."/>
            <person name="Saif S."/>
            <person name="Shea T."/>
            <person name="Sisk P."/>
            <person name="Stolte C."/>
            <person name="Sykes S."/>
            <person name="Wortman J."/>
            <person name="Nusbaum C."/>
            <person name="Birren B."/>
        </authorList>
    </citation>
    <scope>NUCLEOTIDE SEQUENCE [LARGE SCALE GENOMIC DNA]</scope>
    <source>
        <strain evidence="11 12">Th239</strain>
    </source>
</reference>
<evidence type="ECO:0000313" key="12">
    <source>
        <dbReference type="Proteomes" id="UP000008952"/>
    </source>
</evidence>
<accession>J0QTG5</accession>
<dbReference type="NCBIfam" id="TIGR00726">
    <property type="entry name" value="peptidoglycan editing factor PgeF"/>
    <property type="match status" value="1"/>
</dbReference>
<dbReference type="EMBL" id="AIMB01000008">
    <property type="protein sequence ID" value="EJF89186.1"/>
    <property type="molecule type" value="Genomic_DNA"/>
</dbReference>
<dbReference type="GO" id="GO:0017061">
    <property type="term" value="F:S-methyl-5-thioadenosine phosphorylase activity"/>
    <property type="evidence" value="ECO:0007669"/>
    <property type="project" value="UniProtKB-EC"/>
</dbReference>
<evidence type="ECO:0000256" key="7">
    <source>
        <dbReference type="ARBA" id="ARBA00047989"/>
    </source>
</evidence>
<evidence type="ECO:0000256" key="9">
    <source>
        <dbReference type="ARBA" id="ARBA00049893"/>
    </source>
</evidence>
<dbReference type="SUPFAM" id="SSF64438">
    <property type="entry name" value="CNF1/YfiH-like putative cysteine hydrolases"/>
    <property type="match status" value="1"/>
</dbReference>
<evidence type="ECO:0000256" key="6">
    <source>
        <dbReference type="ARBA" id="ARBA00022833"/>
    </source>
</evidence>
<evidence type="ECO:0000256" key="8">
    <source>
        <dbReference type="ARBA" id="ARBA00048968"/>
    </source>
</evidence>
<dbReference type="Gene3D" id="3.60.140.10">
    <property type="entry name" value="CNF1/YfiH-like putative cysteine hydrolases"/>
    <property type="match status" value="1"/>
</dbReference>
<protein>
    <recommendedName>
        <fullName evidence="10">Purine nucleoside phosphorylase</fullName>
    </recommendedName>
</protein>
<evidence type="ECO:0000313" key="11">
    <source>
        <dbReference type="EMBL" id="EJF89186.1"/>
    </source>
</evidence>
<keyword evidence="6" id="KW-0862">Zinc</keyword>
<dbReference type="RefSeq" id="WP_008040337.1">
    <property type="nucleotide sequence ID" value="NZ_JH725147.1"/>
</dbReference>
<dbReference type="GO" id="GO:0005507">
    <property type="term" value="F:copper ion binding"/>
    <property type="evidence" value="ECO:0007669"/>
    <property type="project" value="TreeGrafter"/>
</dbReference>
<evidence type="ECO:0000256" key="5">
    <source>
        <dbReference type="ARBA" id="ARBA00022801"/>
    </source>
</evidence>
<dbReference type="PANTHER" id="PTHR30616">
    <property type="entry name" value="UNCHARACTERIZED PROTEIN YFIH"/>
    <property type="match status" value="1"/>
</dbReference>
<dbReference type="PANTHER" id="PTHR30616:SF2">
    <property type="entry name" value="PURINE NUCLEOSIDE PHOSPHORYLASE LACC1"/>
    <property type="match status" value="1"/>
</dbReference>
<proteinExistence type="inferred from homology"/>
<keyword evidence="5" id="KW-0378">Hydrolase</keyword>
<keyword evidence="3" id="KW-0808">Transferase</keyword>